<sequence length="318" mass="35274">MLRYILKRILQAVPLIILISIITFGLIQLAPYDAIDAITTPDMSLEYIEVLKEVNGLNEPIYIQYFIWAKNAIRGDFGYSLVTHSNIKQALSDRIPNSMLLIVPSYIIALIIAVILGLLAGSNRGRWIDRAVDGFCSIAISAPSFWVGLILIYFLSYKLNLFPSFGMYTPGSPRTTSNLLAHMVVPGLTLVIALLPQMIRYVRSSTIGQLSEDYVMVQKAFGATSHNILFRHILKNVLLPLVTLVGMSLPMLVTGAFVTESVFSWPGVGPYFLAAIRGFDYPIIMSILALSSSLVIIGNLLADILYNLIDTRIKEMNQ</sequence>
<organism evidence="9 10">
    <name type="scientific">Oceanispirochaeta crateris</name>
    <dbReference type="NCBI Taxonomy" id="2518645"/>
    <lineage>
        <taxon>Bacteria</taxon>
        <taxon>Pseudomonadati</taxon>
        <taxon>Spirochaetota</taxon>
        <taxon>Spirochaetia</taxon>
        <taxon>Spirochaetales</taxon>
        <taxon>Spirochaetaceae</taxon>
        <taxon>Oceanispirochaeta</taxon>
    </lineage>
</organism>
<accession>A0A5C1QJD3</accession>
<dbReference type="PANTHER" id="PTHR43163:SF6">
    <property type="entry name" value="DIPEPTIDE TRANSPORT SYSTEM PERMEASE PROTEIN DPPB-RELATED"/>
    <property type="match status" value="1"/>
</dbReference>
<dbReference type="EMBL" id="CP036150">
    <property type="protein sequence ID" value="QEN08263.1"/>
    <property type="molecule type" value="Genomic_DNA"/>
</dbReference>
<dbReference type="GO" id="GO:0055085">
    <property type="term" value="P:transmembrane transport"/>
    <property type="evidence" value="ECO:0007669"/>
    <property type="project" value="InterPro"/>
</dbReference>
<dbReference type="Pfam" id="PF00528">
    <property type="entry name" value="BPD_transp_1"/>
    <property type="match status" value="1"/>
</dbReference>
<keyword evidence="4 7" id="KW-0812">Transmembrane</keyword>
<evidence type="ECO:0000256" key="6">
    <source>
        <dbReference type="ARBA" id="ARBA00023136"/>
    </source>
</evidence>
<gene>
    <name evidence="9" type="ORF">EXM22_09790</name>
</gene>
<feature type="domain" description="ABC transmembrane type-1" evidence="8">
    <location>
        <begin position="95"/>
        <end position="306"/>
    </location>
</feature>
<evidence type="ECO:0000313" key="10">
    <source>
        <dbReference type="Proteomes" id="UP000324209"/>
    </source>
</evidence>
<dbReference type="AlphaFoldDB" id="A0A5C1QJD3"/>
<keyword evidence="10" id="KW-1185">Reference proteome</keyword>
<proteinExistence type="inferred from homology"/>
<evidence type="ECO:0000256" key="5">
    <source>
        <dbReference type="ARBA" id="ARBA00022989"/>
    </source>
</evidence>
<dbReference type="Gene3D" id="1.10.3720.10">
    <property type="entry name" value="MetI-like"/>
    <property type="match status" value="1"/>
</dbReference>
<dbReference type="PROSITE" id="PS50928">
    <property type="entry name" value="ABC_TM1"/>
    <property type="match status" value="1"/>
</dbReference>
<name>A0A5C1QJD3_9SPIO</name>
<feature type="transmembrane region" description="Helical" evidence="7">
    <location>
        <begin position="283"/>
        <end position="309"/>
    </location>
</feature>
<dbReference type="KEGG" id="ock:EXM22_09790"/>
<dbReference type="InterPro" id="IPR035906">
    <property type="entry name" value="MetI-like_sf"/>
</dbReference>
<dbReference type="InterPro" id="IPR000515">
    <property type="entry name" value="MetI-like"/>
</dbReference>
<keyword evidence="6 7" id="KW-0472">Membrane</keyword>
<feature type="transmembrane region" description="Helical" evidence="7">
    <location>
        <begin position="175"/>
        <end position="195"/>
    </location>
</feature>
<comment type="similarity">
    <text evidence="7">Belongs to the binding-protein-dependent transport system permease family.</text>
</comment>
<dbReference type="InterPro" id="IPR045621">
    <property type="entry name" value="BPD_transp_1_N"/>
</dbReference>
<dbReference type="SUPFAM" id="SSF161098">
    <property type="entry name" value="MetI-like"/>
    <property type="match status" value="1"/>
</dbReference>
<feature type="transmembrane region" description="Helical" evidence="7">
    <location>
        <begin position="132"/>
        <end position="155"/>
    </location>
</feature>
<dbReference type="Proteomes" id="UP000324209">
    <property type="component" value="Chromosome"/>
</dbReference>
<evidence type="ECO:0000313" key="9">
    <source>
        <dbReference type="EMBL" id="QEN08263.1"/>
    </source>
</evidence>
<evidence type="ECO:0000256" key="2">
    <source>
        <dbReference type="ARBA" id="ARBA00022448"/>
    </source>
</evidence>
<dbReference type="PANTHER" id="PTHR43163">
    <property type="entry name" value="DIPEPTIDE TRANSPORT SYSTEM PERMEASE PROTEIN DPPB-RELATED"/>
    <property type="match status" value="1"/>
</dbReference>
<evidence type="ECO:0000259" key="8">
    <source>
        <dbReference type="PROSITE" id="PS50928"/>
    </source>
</evidence>
<evidence type="ECO:0000256" key="7">
    <source>
        <dbReference type="RuleBase" id="RU363032"/>
    </source>
</evidence>
<dbReference type="OrthoDB" id="9806409at2"/>
<keyword evidence="2 7" id="KW-0813">Transport</keyword>
<comment type="subcellular location">
    <subcellularLocation>
        <location evidence="1 7">Cell membrane</location>
        <topology evidence="1 7">Multi-pass membrane protein</topology>
    </subcellularLocation>
</comment>
<evidence type="ECO:0000256" key="1">
    <source>
        <dbReference type="ARBA" id="ARBA00004651"/>
    </source>
</evidence>
<keyword evidence="5 7" id="KW-1133">Transmembrane helix</keyword>
<dbReference type="Pfam" id="PF19300">
    <property type="entry name" value="BPD_transp_1_N"/>
    <property type="match status" value="1"/>
</dbReference>
<feature type="transmembrane region" description="Helical" evidence="7">
    <location>
        <begin position="12"/>
        <end position="32"/>
    </location>
</feature>
<dbReference type="CDD" id="cd06261">
    <property type="entry name" value="TM_PBP2"/>
    <property type="match status" value="1"/>
</dbReference>
<evidence type="ECO:0000256" key="4">
    <source>
        <dbReference type="ARBA" id="ARBA00022692"/>
    </source>
</evidence>
<evidence type="ECO:0000256" key="3">
    <source>
        <dbReference type="ARBA" id="ARBA00022475"/>
    </source>
</evidence>
<keyword evidence="3" id="KW-1003">Cell membrane</keyword>
<dbReference type="GO" id="GO:0005886">
    <property type="term" value="C:plasma membrane"/>
    <property type="evidence" value="ECO:0007669"/>
    <property type="project" value="UniProtKB-SubCell"/>
</dbReference>
<protein>
    <submittedName>
        <fullName evidence="9">ABC transporter permease</fullName>
    </submittedName>
</protein>
<reference evidence="9 10" key="1">
    <citation type="submission" date="2019-02" db="EMBL/GenBank/DDBJ databases">
        <title>Complete Genome Sequence and Methylome Analysis of free living Spirochaetas.</title>
        <authorList>
            <person name="Fomenkov A."/>
            <person name="Dubinina G."/>
            <person name="Leshcheva N."/>
            <person name="Mikheeva N."/>
            <person name="Grabovich M."/>
            <person name="Vincze T."/>
            <person name="Roberts R.J."/>
        </authorList>
    </citation>
    <scope>NUCLEOTIDE SEQUENCE [LARGE SCALE GENOMIC DNA]</scope>
    <source>
        <strain evidence="9 10">K2</strain>
    </source>
</reference>
<feature type="transmembrane region" description="Helical" evidence="7">
    <location>
        <begin position="99"/>
        <end position="120"/>
    </location>
</feature>
<dbReference type="RefSeq" id="WP_149486343.1">
    <property type="nucleotide sequence ID" value="NZ_CP036150.1"/>
</dbReference>
<feature type="transmembrane region" description="Helical" evidence="7">
    <location>
        <begin position="237"/>
        <end position="263"/>
    </location>
</feature>